<feature type="transmembrane region" description="Helical" evidence="2">
    <location>
        <begin position="366"/>
        <end position="387"/>
    </location>
</feature>
<gene>
    <name evidence="3" type="ORF">RQP53_04890</name>
</gene>
<feature type="transmembrane region" description="Helical" evidence="2">
    <location>
        <begin position="501"/>
        <end position="519"/>
    </location>
</feature>
<feature type="transmembrane region" description="Helical" evidence="2">
    <location>
        <begin position="408"/>
        <end position="428"/>
    </location>
</feature>
<keyword evidence="2" id="KW-1133">Transmembrane helix</keyword>
<comment type="caution">
    <text evidence="3">The sequence shown here is derived from an EMBL/GenBank/DDBJ whole genome shotgun (WGS) entry which is preliminary data.</text>
</comment>
<dbReference type="Pfam" id="PF03929">
    <property type="entry name" value="PepSY_TM"/>
    <property type="match status" value="1"/>
</dbReference>
<feature type="region of interest" description="Disordered" evidence="1">
    <location>
        <begin position="98"/>
        <end position="121"/>
    </location>
</feature>
<feature type="transmembrane region" description="Helical" evidence="2">
    <location>
        <begin position="166"/>
        <end position="190"/>
    </location>
</feature>
<feature type="transmembrane region" description="Helical" evidence="2">
    <location>
        <begin position="20"/>
        <end position="38"/>
    </location>
</feature>
<evidence type="ECO:0000256" key="2">
    <source>
        <dbReference type="SAM" id="Phobius"/>
    </source>
</evidence>
<evidence type="ECO:0000313" key="4">
    <source>
        <dbReference type="Proteomes" id="UP001246372"/>
    </source>
</evidence>
<proteinExistence type="predicted"/>
<keyword evidence="4" id="KW-1185">Reference proteome</keyword>
<accession>A0ABU3P947</accession>
<feature type="transmembrane region" description="Helical" evidence="2">
    <location>
        <begin position="448"/>
        <end position="465"/>
    </location>
</feature>
<dbReference type="InterPro" id="IPR005625">
    <property type="entry name" value="PepSY-ass_TM"/>
</dbReference>
<feature type="transmembrane region" description="Helical" evidence="2">
    <location>
        <begin position="472"/>
        <end position="495"/>
    </location>
</feature>
<dbReference type="PANTHER" id="PTHR34219:SF9">
    <property type="entry name" value="IRON-REGULATED INNER MEMBRANE PROTEIN"/>
    <property type="match status" value="1"/>
</dbReference>
<sequence>MKLKSETLRIYKAVHGWTGLLSGLALFIAFYAGAFTLFKAELDDWLRPAQQQQAVQQSLDELGALLPRLLREQPAAARELRLDLQGEGVQRRASLSWQAAAGGVGGDGDEDDEGEGGAADRRRSAHLDAAGQLQLQTLPAAMPLGRFVDDLHRVVGLPVDNDVCRWLMGVIAALYALALFSGLVLVLPTLAKDFLALRLGKNLKRLWLDAHNAVGVASLPFHLVMAVTAVVFAVHDGLYALQDRWLHQSQLQGRPAVSVAAPPPDLAQMLSPQQLVARAEAEAPGLRIEQLQYQQLLGPRPLLRVWGHDERAVSPRARGGFLALDPYSGRVLNRDFLPGQQGAAALIISSAFALHMASFGGTEVRWMYFLLALAGAWLFYSGNLLWIESRRKRAVAAGEALQTRGSRVMAALSVGVSLGCIAALSGTLLGLKLQVLCLPESALRPAALYYPIFLACLGWSVWRGAARAALPVLRLAVVLSLAIPLLGLCEVVIGLAVFNKAWVVEATVLPIGLALAAMARATARRCSDHGQPSVWSAPVRGG</sequence>
<reference evidence="3" key="1">
    <citation type="submission" date="2023-09" db="EMBL/GenBank/DDBJ databases">
        <title>Paucibacter sp. APW11 Genome sequencing and assembly.</title>
        <authorList>
            <person name="Kim I."/>
        </authorList>
    </citation>
    <scope>NUCLEOTIDE SEQUENCE</scope>
    <source>
        <strain evidence="3">APW11</strain>
    </source>
</reference>
<evidence type="ECO:0000313" key="3">
    <source>
        <dbReference type="EMBL" id="MDT8998603.1"/>
    </source>
</evidence>
<evidence type="ECO:0000256" key="1">
    <source>
        <dbReference type="SAM" id="MobiDB-lite"/>
    </source>
</evidence>
<protein>
    <submittedName>
        <fullName evidence="3">PepSY-associated TM helix domain-containing protein</fullName>
    </submittedName>
</protein>
<dbReference type="Proteomes" id="UP001246372">
    <property type="component" value="Unassembled WGS sequence"/>
</dbReference>
<dbReference type="PANTHER" id="PTHR34219">
    <property type="entry name" value="IRON-REGULATED INNER MEMBRANE PROTEIN-RELATED"/>
    <property type="match status" value="1"/>
</dbReference>
<feature type="transmembrane region" description="Helical" evidence="2">
    <location>
        <begin position="210"/>
        <end position="234"/>
    </location>
</feature>
<name>A0ABU3P947_9BURK</name>
<dbReference type="RefSeq" id="WP_315649011.1">
    <property type="nucleotide sequence ID" value="NZ_JAVXZY010000001.1"/>
</dbReference>
<organism evidence="3 4">
    <name type="scientific">Roseateles aquae</name>
    <dbReference type="NCBI Taxonomy" id="3077235"/>
    <lineage>
        <taxon>Bacteria</taxon>
        <taxon>Pseudomonadati</taxon>
        <taxon>Pseudomonadota</taxon>
        <taxon>Betaproteobacteria</taxon>
        <taxon>Burkholderiales</taxon>
        <taxon>Sphaerotilaceae</taxon>
        <taxon>Roseateles</taxon>
    </lineage>
</organism>
<keyword evidence="2" id="KW-0472">Membrane</keyword>
<keyword evidence="2" id="KW-0812">Transmembrane</keyword>
<dbReference type="EMBL" id="JAVXZY010000001">
    <property type="protein sequence ID" value="MDT8998603.1"/>
    <property type="molecule type" value="Genomic_DNA"/>
</dbReference>